<keyword evidence="7 14" id="KW-1133">Transmembrane helix</keyword>
<accession>A0AAP0Q5N2</accession>
<evidence type="ECO:0000256" key="9">
    <source>
        <dbReference type="ARBA" id="ARBA00023004"/>
    </source>
</evidence>
<evidence type="ECO:0000256" key="5">
    <source>
        <dbReference type="ARBA" id="ARBA00022692"/>
    </source>
</evidence>
<dbReference type="Gene3D" id="1.10.630.10">
    <property type="entry name" value="Cytochrome P450"/>
    <property type="match status" value="1"/>
</dbReference>
<evidence type="ECO:0000256" key="2">
    <source>
        <dbReference type="ARBA" id="ARBA00004167"/>
    </source>
</evidence>
<comment type="cofactor">
    <cofactor evidence="1 12">
        <name>heme</name>
        <dbReference type="ChEBI" id="CHEBI:30413"/>
    </cofactor>
</comment>
<dbReference type="InterPro" id="IPR002401">
    <property type="entry name" value="Cyt_P450_E_grp-I"/>
</dbReference>
<dbReference type="GO" id="GO:0005506">
    <property type="term" value="F:iron ion binding"/>
    <property type="evidence" value="ECO:0007669"/>
    <property type="project" value="InterPro"/>
</dbReference>
<dbReference type="PANTHER" id="PTHR47944">
    <property type="entry name" value="CYTOCHROME P450 98A9"/>
    <property type="match status" value="1"/>
</dbReference>
<dbReference type="Proteomes" id="UP001420932">
    <property type="component" value="Unassembled WGS sequence"/>
</dbReference>
<dbReference type="GO" id="GO:0033075">
    <property type="term" value="P:isoquinoline alkaloid biosynthetic process"/>
    <property type="evidence" value="ECO:0007669"/>
    <property type="project" value="UniProtKB-ARBA"/>
</dbReference>
<feature type="binding site" description="axial binding residue" evidence="12">
    <location>
        <position position="476"/>
    </location>
    <ligand>
        <name>heme</name>
        <dbReference type="ChEBI" id="CHEBI:30413"/>
    </ligand>
    <ligandPart>
        <name>Fe</name>
        <dbReference type="ChEBI" id="CHEBI:18248"/>
    </ligandPart>
</feature>
<evidence type="ECO:0000256" key="10">
    <source>
        <dbReference type="ARBA" id="ARBA00023033"/>
    </source>
</evidence>
<evidence type="ECO:0000256" key="6">
    <source>
        <dbReference type="ARBA" id="ARBA00022723"/>
    </source>
</evidence>
<organism evidence="15 16">
    <name type="scientific">Stephania yunnanensis</name>
    <dbReference type="NCBI Taxonomy" id="152371"/>
    <lineage>
        <taxon>Eukaryota</taxon>
        <taxon>Viridiplantae</taxon>
        <taxon>Streptophyta</taxon>
        <taxon>Embryophyta</taxon>
        <taxon>Tracheophyta</taxon>
        <taxon>Spermatophyta</taxon>
        <taxon>Magnoliopsida</taxon>
        <taxon>Ranunculales</taxon>
        <taxon>Menispermaceae</taxon>
        <taxon>Menispermoideae</taxon>
        <taxon>Cissampelideae</taxon>
        <taxon>Stephania</taxon>
    </lineage>
</organism>
<proteinExistence type="inferred from homology"/>
<dbReference type="InterPro" id="IPR017972">
    <property type="entry name" value="Cyt_P450_CS"/>
</dbReference>
<dbReference type="EMBL" id="JBBNAF010000001">
    <property type="protein sequence ID" value="KAK9167933.1"/>
    <property type="molecule type" value="Genomic_DNA"/>
</dbReference>
<dbReference type="PANTHER" id="PTHR47944:SF4">
    <property type="entry name" value="OS09G0441700 PROTEIN"/>
    <property type="match status" value="1"/>
</dbReference>
<comment type="caution">
    <text evidence="15">The sequence shown here is derived from an EMBL/GenBank/DDBJ whole genome shotgun (WGS) entry which is preliminary data.</text>
</comment>
<evidence type="ECO:0000256" key="3">
    <source>
        <dbReference type="ARBA" id="ARBA00010617"/>
    </source>
</evidence>
<keyword evidence="8 13" id="KW-0560">Oxidoreductase</keyword>
<evidence type="ECO:0000256" key="12">
    <source>
        <dbReference type="PIRSR" id="PIRSR602401-1"/>
    </source>
</evidence>
<feature type="transmembrane region" description="Helical" evidence="14">
    <location>
        <begin position="6"/>
        <end position="28"/>
    </location>
</feature>
<gene>
    <name evidence="15" type="ORF">Syun_000073</name>
</gene>
<evidence type="ECO:0000256" key="7">
    <source>
        <dbReference type="ARBA" id="ARBA00022989"/>
    </source>
</evidence>
<dbReference type="AlphaFoldDB" id="A0AAP0Q5N2"/>
<reference evidence="15 16" key="1">
    <citation type="submission" date="2024-01" db="EMBL/GenBank/DDBJ databases">
        <title>Genome assemblies of Stephania.</title>
        <authorList>
            <person name="Yang L."/>
        </authorList>
    </citation>
    <scope>NUCLEOTIDE SEQUENCE [LARGE SCALE GENOMIC DNA]</scope>
    <source>
        <strain evidence="15">YNDBR</strain>
        <tissue evidence="15">Leaf</tissue>
    </source>
</reference>
<evidence type="ECO:0000313" key="16">
    <source>
        <dbReference type="Proteomes" id="UP001420932"/>
    </source>
</evidence>
<evidence type="ECO:0000256" key="1">
    <source>
        <dbReference type="ARBA" id="ARBA00001971"/>
    </source>
</evidence>
<evidence type="ECO:0000256" key="13">
    <source>
        <dbReference type="RuleBase" id="RU000461"/>
    </source>
</evidence>
<evidence type="ECO:0000313" key="15">
    <source>
        <dbReference type="EMBL" id="KAK9167933.1"/>
    </source>
</evidence>
<keyword evidence="4 12" id="KW-0349">Heme</keyword>
<dbReference type="SUPFAM" id="SSF48264">
    <property type="entry name" value="Cytochrome P450"/>
    <property type="match status" value="1"/>
</dbReference>
<dbReference type="GO" id="GO:0016717">
    <property type="term" value="F:oxidoreductase activity, acting on paired donors, with oxidation of a pair of donors resulting in the reduction of molecular oxygen to two molecules of water"/>
    <property type="evidence" value="ECO:0007669"/>
    <property type="project" value="UniProtKB-ARBA"/>
</dbReference>
<dbReference type="PRINTS" id="PR00463">
    <property type="entry name" value="EP450I"/>
</dbReference>
<keyword evidence="16" id="KW-1185">Reference proteome</keyword>
<keyword evidence="9 12" id="KW-0408">Iron</keyword>
<comment type="subcellular location">
    <subcellularLocation>
        <location evidence="2">Membrane</location>
        <topology evidence="2">Single-pass membrane protein</topology>
    </subcellularLocation>
</comment>
<comment type="similarity">
    <text evidence="3 13">Belongs to the cytochrome P450 family.</text>
</comment>
<dbReference type="InterPro" id="IPR001128">
    <property type="entry name" value="Cyt_P450"/>
</dbReference>
<evidence type="ECO:0000256" key="11">
    <source>
        <dbReference type="ARBA" id="ARBA00023136"/>
    </source>
</evidence>
<dbReference type="GO" id="GO:0004497">
    <property type="term" value="F:monooxygenase activity"/>
    <property type="evidence" value="ECO:0007669"/>
    <property type="project" value="UniProtKB-KW"/>
</dbReference>
<evidence type="ECO:0000256" key="8">
    <source>
        <dbReference type="ARBA" id="ARBA00023002"/>
    </source>
</evidence>
<dbReference type="GO" id="GO:0016020">
    <property type="term" value="C:membrane"/>
    <property type="evidence" value="ECO:0007669"/>
    <property type="project" value="UniProtKB-SubCell"/>
</dbReference>
<sequence>MMISIFAMVINTSFTPLLFLSLLFLIFMSKYLFLIMMRTSTSTSTTRLPPGPIPWPIVGNLPELVKNKPRFRWILSLMDEANNAGIACIRLGGVHVILVKCPVIAREFLKKHDALFASRPITMATHYSSRGFLSVVDAPLGEQWKKMRRLVASEVLSHARLKWLLHKRVEEADNLVRHIYSQCCHEGGALVNVRSVAWHYSGNVIRKMMFNRRYFGDGREDGGPGFEEEEYVGAIVTVLFLLNAFCVSDYMPCLRWLDLDGHEKQMKRAISIINKYHDPIIDERIKSWRECTSSPDRTSQDLLDVLILAKNSNEKPLLSVEEIKAQVADLVYAAIDNPSNAAEWALAEMMGQPQILTRAVDEIDRVVGKERLVQESDLSQLNYVRACAREAFRLHPIAPFNVPHVSVADVNVAGYFIPMGSHVLLSRVGLGRNPKVWDDPTNFKPERHLGDGSSKPVQLSEPELRFISFSAGRRGCMGTELGTEMTVMLLARLLHGFTWTLPRGVLTVDLSESKEDLCLAKQLFLQAKPRLGAHVYPSC</sequence>
<name>A0AAP0Q5N2_9MAGN</name>
<keyword evidence="10 13" id="KW-0503">Monooxygenase</keyword>
<protein>
    <recommendedName>
        <fullName evidence="17">Cytochrome P450</fullName>
    </recommendedName>
</protein>
<dbReference type="FunFam" id="1.10.630.10:FF:000037">
    <property type="entry name" value="Cytochrome P450 9"/>
    <property type="match status" value="1"/>
</dbReference>
<dbReference type="GO" id="GO:0020037">
    <property type="term" value="F:heme binding"/>
    <property type="evidence" value="ECO:0007669"/>
    <property type="project" value="InterPro"/>
</dbReference>
<dbReference type="Pfam" id="PF00067">
    <property type="entry name" value="p450"/>
    <property type="match status" value="1"/>
</dbReference>
<evidence type="ECO:0000256" key="14">
    <source>
        <dbReference type="SAM" id="Phobius"/>
    </source>
</evidence>
<dbReference type="InterPro" id="IPR036396">
    <property type="entry name" value="Cyt_P450_sf"/>
</dbReference>
<evidence type="ECO:0000256" key="4">
    <source>
        <dbReference type="ARBA" id="ARBA00022617"/>
    </source>
</evidence>
<dbReference type="PROSITE" id="PS00086">
    <property type="entry name" value="CYTOCHROME_P450"/>
    <property type="match status" value="1"/>
</dbReference>
<keyword evidence="6 12" id="KW-0479">Metal-binding</keyword>
<evidence type="ECO:0008006" key="17">
    <source>
        <dbReference type="Google" id="ProtNLM"/>
    </source>
</evidence>
<keyword evidence="11 14" id="KW-0472">Membrane</keyword>
<keyword evidence="5 14" id="KW-0812">Transmembrane</keyword>